<dbReference type="EMBL" id="KP202969">
    <property type="protein sequence ID" value="AJD82784.1"/>
    <property type="molecule type" value="Genomic_DNA"/>
</dbReference>
<keyword evidence="2" id="KW-1185">Reference proteome</keyword>
<reference evidence="1 2" key="1">
    <citation type="submission" date="2014-11" db="EMBL/GenBank/DDBJ databases">
        <title>Characterization and genome comparisons of three Achromobacter phages of the Siphoviridae family.</title>
        <authorList>
            <person name="Dreiseikelmann B."/>
            <person name="Bunk B."/>
            <person name="Rohde M."/>
            <person name="Wittmann J."/>
        </authorList>
    </citation>
    <scope>NUCLEOTIDE SEQUENCE [LARGE SCALE GENOMIC DNA]</scope>
</reference>
<dbReference type="RefSeq" id="YP_009196203.1">
    <property type="nucleotide sequence ID" value="NC_028768.1"/>
</dbReference>
<dbReference type="GeneID" id="26623427"/>
<accession>A0A0B5A491</accession>
<dbReference type="KEGG" id="vg:26623427"/>
<sequence>MKLNPYAQFASDSNAESEGIWINYDQFRVLLARAGGSNRSYMQAADRKHRAMRRQGSQGVIAMQKLSRELLVEACIKDWEVRGEDGKFMPHTIQLPNGTVEKFSKENVEAVIFALPNLADALNNEANNEQLYLAEELQAEAGN</sequence>
<protein>
    <submittedName>
        <fullName evidence="1">Uncharacterized protein</fullName>
    </submittedName>
</protein>
<organism evidence="1 2">
    <name type="scientific">Achromobacter phage JWX</name>
    <dbReference type="NCBI Taxonomy" id="1589746"/>
    <lineage>
        <taxon>Viruses</taxon>
        <taxon>Duplodnaviria</taxon>
        <taxon>Heunggongvirae</taxon>
        <taxon>Uroviricota</taxon>
        <taxon>Caudoviricetes</taxon>
        <taxon>Steinhofvirus</taxon>
        <taxon>Steinhofvirus JWX</taxon>
    </lineage>
</organism>
<dbReference type="OrthoDB" id="32800at10239"/>
<name>A0A0B5A491_9CAUD</name>
<gene>
    <name evidence="1" type="ORF">JWX_00018</name>
</gene>
<evidence type="ECO:0000313" key="2">
    <source>
        <dbReference type="Proteomes" id="UP000031727"/>
    </source>
</evidence>
<proteinExistence type="predicted"/>
<dbReference type="Proteomes" id="UP000031727">
    <property type="component" value="Segment"/>
</dbReference>
<evidence type="ECO:0000313" key="1">
    <source>
        <dbReference type="EMBL" id="AJD82784.1"/>
    </source>
</evidence>